<comment type="caution">
    <text evidence="5">The sequence shown here is derived from an EMBL/GenBank/DDBJ whole genome shotgun (WGS) entry which is preliminary data.</text>
</comment>
<feature type="compositionally biased region" description="Acidic residues" evidence="2">
    <location>
        <begin position="318"/>
        <end position="346"/>
    </location>
</feature>
<dbReference type="PANTHER" id="PTHR21669">
    <property type="entry name" value="CAPZ-INTERACTING PROTEIN AND RELATED PROTEINS"/>
    <property type="match status" value="1"/>
</dbReference>
<dbReference type="Pfam" id="PF08729">
    <property type="entry name" value="HUN"/>
    <property type="match status" value="1"/>
</dbReference>
<feature type="compositionally biased region" description="Basic and acidic residues" evidence="2">
    <location>
        <begin position="764"/>
        <end position="775"/>
    </location>
</feature>
<dbReference type="InterPro" id="IPR026947">
    <property type="entry name" value="UBN_middle_dom"/>
</dbReference>
<feature type="compositionally biased region" description="Low complexity" evidence="2">
    <location>
        <begin position="1092"/>
        <end position="1148"/>
    </location>
</feature>
<feature type="region of interest" description="Disordered" evidence="2">
    <location>
        <begin position="1"/>
        <end position="28"/>
    </location>
</feature>
<dbReference type="Pfam" id="PF14075">
    <property type="entry name" value="UBN_AB"/>
    <property type="match status" value="1"/>
</dbReference>
<feature type="compositionally biased region" description="Basic residues" evidence="2">
    <location>
        <begin position="1257"/>
        <end position="1269"/>
    </location>
</feature>
<dbReference type="EMBL" id="JAXCGZ010015180">
    <property type="protein sequence ID" value="KAK7070973.1"/>
    <property type="molecule type" value="Genomic_DNA"/>
</dbReference>
<feature type="compositionally biased region" description="Polar residues" evidence="2">
    <location>
        <begin position="350"/>
        <end position="359"/>
    </location>
</feature>
<organism evidence="5 6">
    <name type="scientific">Halocaridina rubra</name>
    <name type="common">Hawaiian red shrimp</name>
    <dbReference type="NCBI Taxonomy" id="373956"/>
    <lineage>
        <taxon>Eukaryota</taxon>
        <taxon>Metazoa</taxon>
        <taxon>Ecdysozoa</taxon>
        <taxon>Arthropoda</taxon>
        <taxon>Crustacea</taxon>
        <taxon>Multicrustacea</taxon>
        <taxon>Malacostraca</taxon>
        <taxon>Eumalacostraca</taxon>
        <taxon>Eucarida</taxon>
        <taxon>Decapoda</taxon>
        <taxon>Pleocyemata</taxon>
        <taxon>Caridea</taxon>
        <taxon>Atyoidea</taxon>
        <taxon>Atyidae</taxon>
        <taxon>Halocaridina</taxon>
    </lineage>
</organism>
<evidence type="ECO:0000313" key="5">
    <source>
        <dbReference type="EMBL" id="KAK7070973.1"/>
    </source>
</evidence>
<evidence type="ECO:0000256" key="2">
    <source>
        <dbReference type="SAM" id="MobiDB-lite"/>
    </source>
</evidence>
<feature type="region of interest" description="Disordered" evidence="2">
    <location>
        <begin position="822"/>
        <end position="1153"/>
    </location>
</feature>
<feature type="compositionally biased region" description="Low complexity" evidence="2">
    <location>
        <begin position="836"/>
        <end position="852"/>
    </location>
</feature>
<feature type="region of interest" description="Disordered" evidence="2">
    <location>
        <begin position="1223"/>
        <end position="1281"/>
    </location>
</feature>
<feature type="compositionally biased region" description="Polar residues" evidence="2">
    <location>
        <begin position="925"/>
        <end position="977"/>
    </location>
</feature>
<proteinExistence type="predicted"/>
<feature type="compositionally biased region" description="Polar residues" evidence="2">
    <location>
        <begin position="865"/>
        <end position="882"/>
    </location>
</feature>
<dbReference type="Proteomes" id="UP001381693">
    <property type="component" value="Unassembled WGS sequence"/>
</dbReference>
<feature type="compositionally biased region" description="Low complexity" evidence="2">
    <location>
        <begin position="904"/>
        <end position="917"/>
    </location>
</feature>
<keyword evidence="1" id="KW-0597">Phosphoprotein</keyword>
<feature type="domain" description="Ubinuclein middle" evidence="4">
    <location>
        <begin position="362"/>
        <end position="570"/>
    </location>
</feature>
<accession>A0AAN9A0V5</accession>
<feature type="compositionally biased region" description="Acidic residues" evidence="2">
    <location>
        <begin position="161"/>
        <end position="173"/>
    </location>
</feature>
<feature type="compositionally biased region" description="Basic and acidic residues" evidence="2">
    <location>
        <begin position="200"/>
        <end position="209"/>
    </location>
</feature>
<dbReference type="PANTHER" id="PTHR21669:SF28">
    <property type="entry name" value="YEMANUCLEIN"/>
    <property type="match status" value="1"/>
</dbReference>
<feature type="compositionally biased region" description="Basic and acidic residues" evidence="2">
    <location>
        <begin position="281"/>
        <end position="293"/>
    </location>
</feature>
<evidence type="ECO:0000259" key="4">
    <source>
        <dbReference type="Pfam" id="PF14075"/>
    </source>
</evidence>
<feature type="compositionally biased region" description="Basic and acidic residues" evidence="2">
    <location>
        <begin position="241"/>
        <end position="253"/>
    </location>
</feature>
<feature type="compositionally biased region" description="Low complexity" evidence="2">
    <location>
        <begin position="294"/>
        <end position="317"/>
    </location>
</feature>
<evidence type="ECO:0000313" key="6">
    <source>
        <dbReference type="Proteomes" id="UP001381693"/>
    </source>
</evidence>
<dbReference type="GO" id="GO:0006325">
    <property type="term" value="P:chromatin organization"/>
    <property type="evidence" value="ECO:0007669"/>
    <property type="project" value="TreeGrafter"/>
</dbReference>
<feature type="compositionally biased region" description="Acidic residues" evidence="2">
    <location>
        <begin position="188"/>
        <end position="199"/>
    </location>
</feature>
<feature type="region of interest" description="Disordered" evidence="2">
    <location>
        <begin position="755"/>
        <end position="800"/>
    </location>
</feature>
<feature type="region of interest" description="Disordered" evidence="2">
    <location>
        <begin position="161"/>
        <end position="369"/>
    </location>
</feature>
<feature type="domain" description="Hpc2-related" evidence="3">
    <location>
        <begin position="107"/>
        <end position="158"/>
    </location>
</feature>
<feature type="compositionally biased region" description="Polar residues" evidence="2">
    <location>
        <begin position="986"/>
        <end position="1048"/>
    </location>
</feature>
<sequence length="1281" mass="141824">MTEVKKVAFTTLGPSKKERSREKRSKSVRLSLTLAESNEKFCPEFNYRELVSIKHHERLGKKRLGDVINGPSLHPNDPFASDEDAALKALARQMENKYGSYIPTKKKKRRKENDFSTLGEGYDETDPFIDNSDAFDEVVPVHMETKHRGFYINSGELDFEEVPAESGDDDDSLPSENEIKKRKNRIESDEDVESENVDEDSSKGDKVVHENGIIRPKKRKLDEGELLRKRKKMIGKFNAKNQEKKDSDPETEKVNSGCESKGEVQPSDQSIAASIEAVINKAREEATDKKSESQESASGSDSSSSDSDSSGSSSSSDSDSDEEEEEEEKEVDNEAEGDEDEGEVQDMENGLQSSENTDNIPLPDDLPPDLTQLISKLKEEGHTRKGSSQKFFTDSVNRLLLSIVIKLNKLGGRKKTQIYNHLSQHLPCGTQTIVKRAKNLLAEKQDCKLKEPLKRLKDVVDGQMPLVIEQHAQECQKAAEMKGESGSVIPHEEEEGEDGDKKKCRLPKKKFIFTDEIRKLLCDVVRVRVQFWHHMKKRSETPEEHIRAFLDSDVRPLWPKGWMNSRILYKESFEEHSCITSGRTFKSTPVKKTVLLGGGSMSNVVSSTSSPQPPKPSLTATVMPKNFSPTVSSSPKLDVVKKKPAISDQARVTAKLSDDEVMTSQPSNLNLSIKSVEKINESADKIVLEVKKSEINSSTTYKGTEEVGKNISAENISLKTSSVEKIISSSSKKDDCNVIDLSSDEDKTVVYKVSPKTNPSYASDLRKEKPLEKEASAVSSTTSSVQSVTSTTQDVKKDDNLEEEMNMVMNELLQISKQKTVDGFPEKTSPSKDNYSSSAAVSSSPKDLSLSSKSKEHEQLHYQHSYPNTHSVQSDKFSQNHTTPKHFSSHTSPVKQSLPVHHTSSMQEQKSSSHSSSLENKKQHISSADSHSKHSLQLSSPVQQKQQITAQLPSALQVTTSSTSLHQPKEISSSKSMHQSHHLQPHHTSVSLQKINSQQQSSGMQYSHSQQTISDLPHKSSGNQQYAQPHTQQSAPTKTINVSVSSWAKQDAASNPKNSSESSKKIHSSWSAQKPQDSIQVGTSKISGGNTSHLSNSVSSSVTPSVTASLSSSHSLSKSSGYSTSAGKHASASPHTSSKSSKHNSSSKLRVDPYGSVSQSMYDIAQEQLHIYKQQLQQQKQVNHLTNQQQQEIWQQMNTGGYIQSMSNADMVKIMSQINKMESYPQSSQSGPYPNPGTPTSNSSLHPPYGDASRGNQHTHHISPHHLHPTHGGSDQHHGQY</sequence>
<feature type="compositionally biased region" description="Polar residues" evidence="2">
    <location>
        <begin position="1072"/>
        <end position="1091"/>
    </location>
</feature>
<reference evidence="5 6" key="1">
    <citation type="submission" date="2023-11" db="EMBL/GenBank/DDBJ databases">
        <title>Halocaridina rubra genome assembly.</title>
        <authorList>
            <person name="Smith C."/>
        </authorList>
    </citation>
    <scope>NUCLEOTIDE SEQUENCE [LARGE SCALE GENOMIC DNA]</scope>
    <source>
        <strain evidence="5">EP-1</strain>
        <tissue evidence="5">Whole</tissue>
    </source>
</reference>
<protein>
    <recommendedName>
        <fullName evidence="7">Ubinuclein-1</fullName>
    </recommendedName>
</protein>
<evidence type="ECO:0008006" key="7">
    <source>
        <dbReference type="Google" id="ProtNLM"/>
    </source>
</evidence>
<dbReference type="InterPro" id="IPR014840">
    <property type="entry name" value="HRD"/>
</dbReference>
<dbReference type="GO" id="GO:0005634">
    <property type="term" value="C:nucleus"/>
    <property type="evidence" value="ECO:0007669"/>
    <property type="project" value="TreeGrafter"/>
</dbReference>
<feature type="compositionally biased region" description="Low complexity" evidence="2">
    <location>
        <begin position="1223"/>
        <end position="1232"/>
    </location>
</feature>
<keyword evidence="6" id="KW-1185">Reference proteome</keyword>
<evidence type="ECO:0000256" key="1">
    <source>
        <dbReference type="ARBA" id="ARBA00022553"/>
    </source>
</evidence>
<name>A0AAN9A0V5_HALRR</name>
<gene>
    <name evidence="5" type="ORF">SK128_014893</name>
</gene>
<evidence type="ECO:0000259" key="3">
    <source>
        <dbReference type="Pfam" id="PF08729"/>
    </source>
</evidence>
<feature type="compositionally biased region" description="Low complexity" evidence="2">
    <location>
        <begin position="776"/>
        <end position="793"/>
    </location>
</feature>
<feature type="region of interest" description="Disordered" evidence="2">
    <location>
        <begin position="101"/>
        <end position="130"/>
    </location>
</feature>